<reference evidence="6" key="1">
    <citation type="journal article" date="2015" name="Proc. Natl. Acad. Sci. U.S.A.">
        <title>Genome sequence of the Asian Tiger mosquito, Aedes albopictus, reveals insights into its biology, genetics, and evolution.</title>
        <authorList>
            <person name="Chen X.G."/>
            <person name="Jiang X."/>
            <person name="Gu J."/>
            <person name="Xu M."/>
            <person name="Wu Y."/>
            <person name="Deng Y."/>
            <person name="Zhang C."/>
            <person name="Bonizzoni M."/>
            <person name="Dermauw W."/>
            <person name="Vontas J."/>
            <person name="Armbruster P."/>
            <person name="Huang X."/>
            <person name="Yang Y."/>
            <person name="Zhang H."/>
            <person name="He W."/>
            <person name="Peng H."/>
            <person name="Liu Y."/>
            <person name="Wu K."/>
            <person name="Chen J."/>
            <person name="Lirakis M."/>
            <person name="Topalis P."/>
            <person name="Van Leeuwen T."/>
            <person name="Hall A.B."/>
            <person name="Jiang X."/>
            <person name="Thorpe C."/>
            <person name="Mueller R.L."/>
            <person name="Sun C."/>
            <person name="Waterhouse R.M."/>
            <person name="Yan G."/>
            <person name="Tu Z.J."/>
            <person name="Fang X."/>
            <person name="James A.A."/>
        </authorList>
    </citation>
    <scope>NUCLEOTIDE SEQUENCE [LARGE SCALE GENOMIC DNA]</scope>
    <source>
        <strain evidence="6">Foshan</strain>
    </source>
</reference>
<dbReference type="SMART" id="SM00360">
    <property type="entry name" value="RRM"/>
    <property type="match status" value="1"/>
</dbReference>
<dbReference type="Proteomes" id="UP000069940">
    <property type="component" value="Unassembled WGS sequence"/>
</dbReference>
<feature type="region of interest" description="Disordered" evidence="3">
    <location>
        <begin position="268"/>
        <end position="303"/>
    </location>
</feature>
<evidence type="ECO:0000256" key="3">
    <source>
        <dbReference type="SAM" id="MobiDB-lite"/>
    </source>
</evidence>
<dbReference type="Pfam" id="PF00076">
    <property type="entry name" value="RRM_1"/>
    <property type="match status" value="1"/>
</dbReference>
<reference evidence="5" key="2">
    <citation type="submission" date="2025-05" db="UniProtKB">
        <authorList>
            <consortium name="EnsemblMetazoa"/>
        </authorList>
    </citation>
    <scope>IDENTIFICATION</scope>
    <source>
        <strain evidence="5">Foshan</strain>
    </source>
</reference>
<proteinExistence type="predicted"/>
<feature type="compositionally biased region" description="Low complexity" evidence="3">
    <location>
        <begin position="291"/>
        <end position="303"/>
    </location>
</feature>
<evidence type="ECO:0000256" key="1">
    <source>
        <dbReference type="ARBA" id="ARBA00022884"/>
    </source>
</evidence>
<name>A0ABM1XLN0_AEDAL</name>
<dbReference type="CDD" id="cd12343">
    <property type="entry name" value="RRM1_2_CoAA_like"/>
    <property type="match status" value="1"/>
</dbReference>
<dbReference type="EnsemblMetazoa" id="AALFPA23_000786.R38229">
    <property type="protein sequence ID" value="AALFPA23_000786.P38229"/>
    <property type="gene ID" value="AALFPA23_000786"/>
</dbReference>
<dbReference type="InterPro" id="IPR012677">
    <property type="entry name" value="Nucleotide-bd_a/b_plait_sf"/>
</dbReference>
<dbReference type="PROSITE" id="PS50102">
    <property type="entry name" value="RRM"/>
    <property type="match status" value="1"/>
</dbReference>
<organism evidence="5 6">
    <name type="scientific">Aedes albopictus</name>
    <name type="common">Asian tiger mosquito</name>
    <name type="synonym">Stegomyia albopicta</name>
    <dbReference type="NCBI Taxonomy" id="7160"/>
    <lineage>
        <taxon>Eukaryota</taxon>
        <taxon>Metazoa</taxon>
        <taxon>Ecdysozoa</taxon>
        <taxon>Arthropoda</taxon>
        <taxon>Hexapoda</taxon>
        <taxon>Insecta</taxon>
        <taxon>Pterygota</taxon>
        <taxon>Neoptera</taxon>
        <taxon>Endopterygota</taxon>
        <taxon>Diptera</taxon>
        <taxon>Nematocera</taxon>
        <taxon>Culicoidea</taxon>
        <taxon>Culicidae</taxon>
        <taxon>Culicinae</taxon>
        <taxon>Aedini</taxon>
        <taxon>Aedes</taxon>
        <taxon>Stegomyia</taxon>
    </lineage>
</organism>
<keyword evidence="6" id="KW-1185">Reference proteome</keyword>
<sequence length="303" mass="31800">MLPRNKIFVGSLPPSTKPEEVRRLFENYGVVTECDVMNRCAFVHMQTPDMMDNAIQALHNSNFKGVTINVERGRTKDRAPGSGGDGRDSGGRGGFRGGRGGFNQQSRSSYDDGDRSGGPMRNNRGNMRNQPYGSGGGGGAGRGGSFDGQSQGGGFRGGRGGGRGDFSDRGSGGRGAGGHNNSGGSGGSRFSGGQQSEDRRGFALPNESADRFSGARSGGLAMSSFKDPFVRRSIGDTPAGPSAPYVNRGIYSQGNNAVVAQATANYNQAFPPLGSDESRNVSRGPPPAAQPPQQQQQQRWMQQ</sequence>
<feature type="compositionally biased region" description="Gly residues" evidence="3">
    <location>
        <begin position="133"/>
        <end position="190"/>
    </location>
</feature>
<feature type="compositionally biased region" description="Basic and acidic residues" evidence="3">
    <location>
        <begin position="71"/>
        <end position="90"/>
    </location>
</feature>
<evidence type="ECO:0000313" key="6">
    <source>
        <dbReference type="Proteomes" id="UP000069940"/>
    </source>
</evidence>
<dbReference type="InterPro" id="IPR000504">
    <property type="entry name" value="RRM_dom"/>
</dbReference>
<dbReference type="SUPFAM" id="SSF54928">
    <property type="entry name" value="RNA-binding domain, RBD"/>
    <property type="match status" value="1"/>
</dbReference>
<dbReference type="InterPro" id="IPR050907">
    <property type="entry name" value="SRSF"/>
</dbReference>
<feature type="compositionally biased region" description="Gly residues" evidence="3">
    <location>
        <begin position="91"/>
        <end position="101"/>
    </location>
</feature>
<feature type="region of interest" description="Disordered" evidence="3">
    <location>
        <begin position="68"/>
        <end position="243"/>
    </location>
</feature>
<dbReference type="RefSeq" id="XP_019546791.3">
    <property type="nucleotide sequence ID" value="XM_019691246.3"/>
</dbReference>
<evidence type="ECO:0000256" key="2">
    <source>
        <dbReference type="PROSITE-ProRule" id="PRU00176"/>
    </source>
</evidence>
<dbReference type="Gene3D" id="3.30.70.330">
    <property type="match status" value="1"/>
</dbReference>
<accession>A0ABM1XLN0</accession>
<dbReference type="GeneID" id="109417122"/>
<keyword evidence="1 2" id="KW-0694">RNA-binding</keyword>
<feature type="compositionally biased region" description="Low complexity" evidence="3">
    <location>
        <begin position="117"/>
        <end position="129"/>
    </location>
</feature>
<dbReference type="InterPro" id="IPR035979">
    <property type="entry name" value="RBD_domain_sf"/>
</dbReference>
<evidence type="ECO:0000259" key="4">
    <source>
        <dbReference type="PROSITE" id="PS50102"/>
    </source>
</evidence>
<evidence type="ECO:0000313" key="5">
    <source>
        <dbReference type="EnsemblMetazoa" id="AALFPA23_000786.P38229"/>
    </source>
</evidence>
<feature type="domain" description="RRM" evidence="4">
    <location>
        <begin position="5"/>
        <end position="75"/>
    </location>
</feature>
<dbReference type="PANTHER" id="PTHR23147">
    <property type="entry name" value="SERINE/ARGININE RICH SPLICING FACTOR"/>
    <property type="match status" value="1"/>
</dbReference>
<protein>
    <recommendedName>
        <fullName evidence="4">RRM domain-containing protein</fullName>
    </recommendedName>
</protein>